<evidence type="ECO:0000313" key="2">
    <source>
        <dbReference type="EMBL" id="MCP3734087.1"/>
    </source>
</evidence>
<dbReference type="EMBL" id="JAMLDY010000004">
    <property type="protein sequence ID" value="MCP3734087.1"/>
    <property type="molecule type" value="Genomic_DNA"/>
</dbReference>
<reference evidence="2" key="1">
    <citation type="submission" date="2022-05" db="EMBL/GenBank/DDBJ databases">
        <title>Sphingomonas sp. strain RP10 Genome sequencing and assembly.</title>
        <authorList>
            <person name="Kim I."/>
        </authorList>
    </citation>
    <scope>NUCLEOTIDE SEQUENCE</scope>
    <source>
        <strain evidence="2">RP10</strain>
    </source>
</reference>
<keyword evidence="3" id="KW-1185">Reference proteome</keyword>
<gene>
    <name evidence="2" type="ORF">M9979_04250</name>
</gene>
<dbReference type="GO" id="GO:0035438">
    <property type="term" value="F:cyclic-di-GMP binding"/>
    <property type="evidence" value="ECO:0007669"/>
    <property type="project" value="InterPro"/>
</dbReference>
<dbReference type="SUPFAM" id="SSF141371">
    <property type="entry name" value="PilZ domain-like"/>
    <property type="match status" value="2"/>
</dbReference>
<name>A0A9X2HPN2_9SPHN</name>
<sequence>MLHEPIMPAAAIPIDQRSGRRHAIVLLVGRVRHADGEAACLVHDISANGLMARFTAAPMVGDRLWIEVRGLPEVAATVRWVDGFRGGVEFDTGQDIAGVFCLRDDHGHVARTPRFTMTASASLRIADRRIAVDILDISPGGAKLRGDIPLAAGQAGSIVLPELETPMFGTICWHREDRLGFRFATPLTLANLSRVLGCG</sequence>
<evidence type="ECO:0000259" key="1">
    <source>
        <dbReference type="Pfam" id="PF07238"/>
    </source>
</evidence>
<dbReference type="Pfam" id="PF07238">
    <property type="entry name" value="PilZ"/>
    <property type="match status" value="2"/>
</dbReference>
<accession>A0A9X2HPN2</accession>
<organism evidence="2 3">
    <name type="scientific">Sphingomonas liriopis</name>
    <dbReference type="NCBI Taxonomy" id="2949094"/>
    <lineage>
        <taxon>Bacteria</taxon>
        <taxon>Pseudomonadati</taxon>
        <taxon>Pseudomonadota</taxon>
        <taxon>Alphaproteobacteria</taxon>
        <taxon>Sphingomonadales</taxon>
        <taxon>Sphingomonadaceae</taxon>
        <taxon>Sphingomonas</taxon>
    </lineage>
</organism>
<feature type="domain" description="PilZ" evidence="1">
    <location>
        <begin position="16"/>
        <end position="92"/>
    </location>
</feature>
<feature type="domain" description="PilZ" evidence="1">
    <location>
        <begin position="111"/>
        <end position="193"/>
    </location>
</feature>
<dbReference type="AlphaFoldDB" id="A0A9X2HPN2"/>
<dbReference type="Proteomes" id="UP001139486">
    <property type="component" value="Unassembled WGS sequence"/>
</dbReference>
<proteinExistence type="predicted"/>
<dbReference type="InterPro" id="IPR009875">
    <property type="entry name" value="PilZ_domain"/>
</dbReference>
<dbReference type="RefSeq" id="WP_254288093.1">
    <property type="nucleotide sequence ID" value="NZ_JAMLDY010000004.1"/>
</dbReference>
<comment type="caution">
    <text evidence="2">The sequence shown here is derived from an EMBL/GenBank/DDBJ whole genome shotgun (WGS) entry which is preliminary data.</text>
</comment>
<protein>
    <submittedName>
        <fullName evidence="2">PilZ domain-containing protein</fullName>
    </submittedName>
</protein>
<dbReference type="Gene3D" id="2.40.10.220">
    <property type="entry name" value="predicted glycosyltransferase like domains"/>
    <property type="match status" value="1"/>
</dbReference>
<evidence type="ECO:0000313" key="3">
    <source>
        <dbReference type="Proteomes" id="UP001139486"/>
    </source>
</evidence>